<evidence type="ECO:0000313" key="1">
    <source>
        <dbReference type="EMBL" id="GEK12142.1"/>
    </source>
</evidence>
<protein>
    <submittedName>
        <fullName evidence="1">DUF1365 domain-containing protein</fullName>
    </submittedName>
    <submittedName>
        <fullName evidence="2">DUF1365 family protein</fullName>
    </submittedName>
</protein>
<organism evidence="1 4">
    <name type="scientific">Aliivibrio fischeri</name>
    <name type="common">Vibrio fischeri</name>
    <dbReference type="NCBI Taxonomy" id="668"/>
    <lineage>
        <taxon>Bacteria</taxon>
        <taxon>Pseudomonadati</taxon>
        <taxon>Pseudomonadota</taxon>
        <taxon>Gammaproteobacteria</taxon>
        <taxon>Vibrionales</taxon>
        <taxon>Vibrionaceae</taxon>
        <taxon>Aliivibrio</taxon>
    </lineage>
</organism>
<dbReference type="RefSeq" id="WP_146860755.1">
    <property type="nucleotide sequence ID" value="NZ_BJTZ01000001.1"/>
</dbReference>
<evidence type="ECO:0000313" key="3">
    <source>
        <dbReference type="EMBL" id="MUK47913.1"/>
    </source>
</evidence>
<dbReference type="EMBL" id="BJTZ01000001">
    <property type="protein sequence ID" value="GEK12142.1"/>
    <property type="molecule type" value="Genomic_DNA"/>
</dbReference>
<gene>
    <name evidence="1" type="ORF">AFI02nite_01780</name>
    <name evidence="2" type="ORF">GNP77_06700</name>
    <name evidence="3" type="ORF">GNP88_01800</name>
</gene>
<dbReference type="PANTHER" id="PTHR33973">
    <property type="entry name" value="OS07G0153300 PROTEIN"/>
    <property type="match status" value="1"/>
</dbReference>
<dbReference type="EMBL" id="WOBO01000005">
    <property type="protein sequence ID" value="MUK45069.1"/>
    <property type="molecule type" value="Genomic_DNA"/>
</dbReference>
<dbReference type="InterPro" id="IPR010775">
    <property type="entry name" value="DUF1365"/>
</dbReference>
<dbReference type="Pfam" id="PF07103">
    <property type="entry name" value="DUF1365"/>
    <property type="match status" value="1"/>
</dbReference>
<evidence type="ECO:0000313" key="5">
    <source>
        <dbReference type="Proteomes" id="UP000435323"/>
    </source>
</evidence>
<proteinExistence type="predicted"/>
<dbReference type="AlphaFoldDB" id="A0A510UC42"/>
<dbReference type="EMBL" id="WOBN01000003">
    <property type="protein sequence ID" value="MUK47913.1"/>
    <property type="molecule type" value="Genomic_DNA"/>
</dbReference>
<name>A0A510UC42_ALIFS</name>
<dbReference type="Proteomes" id="UP000321787">
    <property type="component" value="Unassembled WGS sequence"/>
</dbReference>
<accession>A0A510UC42</accession>
<evidence type="ECO:0000313" key="4">
    <source>
        <dbReference type="Proteomes" id="UP000321787"/>
    </source>
</evidence>
<comment type="caution">
    <text evidence="1">The sequence shown here is derived from an EMBL/GenBank/DDBJ whole genome shotgun (WGS) entry which is preliminary data.</text>
</comment>
<reference evidence="5 6" key="2">
    <citation type="submission" date="2019-11" db="EMBL/GenBank/DDBJ databases">
        <title>Using colonization assays and comparative genomics to discover symbiosis behaviors and factors in Vibrio fischeri.</title>
        <authorList>
            <person name="Bongrand C."/>
            <person name="Moriano-Gutierrez S."/>
            <person name="Arevalo P."/>
            <person name="Mcfall-Ngai M."/>
            <person name="Visick K."/>
            <person name="Polz M.F."/>
            <person name="Ruby E.G."/>
        </authorList>
    </citation>
    <scope>NUCLEOTIDE SEQUENCE [LARGE SCALE GENOMIC DNA]</scope>
    <source>
        <strain evidence="2">Emors.3.2</strain>
        <strain evidence="5">emors.3.2</strain>
        <strain evidence="3">Emors.4.1</strain>
        <strain evidence="6">emors.4.1</strain>
    </source>
</reference>
<evidence type="ECO:0000313" key="2">
    <source>
        <dbReference type="EMBL" id="MUK45069.1"/>
    </source>
</evidence>
<dbReference type="PANTHER" id="PTHR33973:SF4">
    <property type="entry name" value="OS07G0153300 PROTEIN"/>
    <property type="match status" value="1"/>
</dbReference>
<reference evidence="1 4" key="1">
    <citation type="submission" date="2019-07" db="EMBL/GenBank/DDBJ databases">
        <title>Whole genome shotgun sequence of Aliivibrio fischeri NBRC 101058.</title>
        <authorList>
            <person name="Hosoyama A."/>
            <person name="Uohara A."/>
            <person name="Ohji S."/>
            <person name="Ichikawa N."/>
        </authorList>
    </citation>
    <scope>NUCLEOTIDE SEQUENCE [LARGE SCALE GENOMIC DNA]</scope>
    <source>
        <strain evidence="1 4">NBRC 101058</strain>
    </source>
</reference>
<dbReference type="Proteomes" id="UP000448038">
    <property type="component" value="Unassembled WGS sequence"/>
</dbReference>
<evidence type="ECO:0000313" key="6">
    <source>
        <dbReference type="Proteomes" id="UP000448038"/>
    </source>
</evidence>
<dbReference type="Proteomes" id="UP000435323">
    <property type="component" value="Unassembled WGS sequence"/>
</dbReference>
<sequence>MSVHQADLIHSCIYHGDVRHRRFQTREHSFSYEMFFIALDLDELEQTESVGWFRKNRFSPLSFRRSDYLGKAEQPLKQAVWDKVEELGGLSLQTRVLFVGQVRCFGVYFSPINLYYCYDKNDQLTYLLAEVSNTPWNQTHYYLIKMDSDKIIDKAFHVSPFLNLDMKYHWFVKAPNKHLSLHLENRGLDKSQEKIFDATISMTRKPFNSKNIKQQVISIPMMTVKIVYGIYWQALKLCLKRIPFVPHPEK</sequence>